<evidence type="ECO:0000313" key="1">
    <source>
        <dbReference type="EMBL" id="NEZ56503.1"/>
    </source>
</evidence>
<dbReference type="EMBL" id="QXHD01000004">
    <property type="protein sequence ID" value="NEZ56503.1"/>
    <property type="molecule type" value="Genomic_DNA"/>
</dbReference>
<comment type="caution">
    <text evidence="1">The sequence shown here is derived from an EMBL/GenBank/DDBJ whole genome shotgun (WGS) entry which is preliminary data.</text>
</comment>
<evidence type="ECO:0000313" key="2">
    <source>
        <dbReference type="Proteomes" id="UP000481033"/>
    </source>
</evidence>
<reference evidence="1 2" key="1">
    <citation type="journal article" date="2020" name="Microb. Ecol.">
        <title>Ecogenomics of the Marine Benthic Filamentous Cyanobacterium Adonisia.</title>
        <authorList>
            <person name="Walter J.M."/>
            <person name="Coutinho F.H."/>
            <person name="Leomil L."/>
            <person name="Hargreaves P.I."/>
            <person name="Campeao M.E."/>
            <person name="Vieira V.V."/>
            <person name="Silva B.S."/>
            <person name="Fistarol G.O."/>
            <person name="Salomon P.S."/>
            <person name="Sawabe T."/>
            <person name="Mino S."/>
            <person name="Hosokawa M."/>
            <person name="Miyashita H."/>
            <person name="Maruyama F."/>
            <person name="van Verk M.C."/>
            <person name="Dutilh B.E."/>
            <person name="Thompson C.C."/>
            <person name="Thompson F.L."/>
        </authorList>
    </citation>
    <scope>NUCLEOTIDE SEQUENCE [LARGE SCALE GENOMIC DNA]</scope>
    <source>
        <strain evidence="1 2">CCMR0081</strain>
    </source>
</reference>
<gene>
    <name evidence="1" type="ORF">DXZ20_12620</name>
</gene>
<protein>
    <submittedName>
        <fullName evidence="1">Uncharacterized protein</fullName>
    </submittedName>
</protein>
<organism evidence="1 2">
    <name type="scientific">Adonisia turfae CCMR0081</name>
    <dbReference type="NCBI Taxonomy" id="2292702"/>
    <lineage>
        <taxon>Bacteria</taxon>
        <taxon>Bacillati</taxon>
        <taxon>Cyanobacteriota</taxon>
        <taxon>Adonisia</taxon>
        <taxon>Adonisia turfae</taxon>
    </lineage>
</organism>
<dbReference type="Proteomes" id="UP000481033">
    <property type="component" value="Unassembled WGS sequence"/>
</dbReference>
<name>A0A6M0RL61_9CYAN</name>
<proteinExistence type="predicted"/>
<accession>A0A6M0RL61</accession>
<sequence>MFWQSINQLTHDLRTYAWGVITDHPCWRDTQIGIVWPLQIRKLNAPYGCIFQVGFYQPKLQVLNAYEMEVDYLMRGGQSNANG</sequence>
<keyword evidence="2" id="KW-1185">Reference proteome</keyword>
<dbReference type="AlphaFoldDB" id="A0A6M0RL61"/>